<feature type="compositionally biased region" description="Acidic residues" evidence="1">
    <location>
        <begin position="59"/>
        <end position="70"/>
    </location>
</feature>
<name>A0ABR0P100_GOSAR</name>
<dbReference type="Proteomes" id="UP001358586">
    <property type="component" value="Chromosome 8"/>
</dbReference>
<protein>
    <submittedName>
        <fullName evidence="2">Uncharacterized protein</fullName>
    </submittedName>
</protein>
<accession>A0ABR0P100</accession>
<gene>
    <name evidence="2" type="ORF">PVK06_026753</name>
</gene>
<reference evidence="2 3" key="1">
    <citation type="submission" date="2023-03" db="EMBL/GenBank/DDBJ databases">
        <title>WGS of Gossypium arboreum.</title>
        <authorList>
            <person name="Yu D."/>
        </authorList>
    </citation>
    <scope>NUCLEOTIDE SEQUENCE [LARGE SCALE GENOMIC DNA]</scope>
    <source>
        <tissue evidence="2">Leaf</tissue>
    </source>
</reference>
<comment type="caution">
    <text evidence="2">The sequence shown here is derived from an EMBL/GenBank/DDBJ whole genome shotgun (WGS) entry which is preliminary data.</text>
</comment>
<feature type="region of interest" description="Disordered" evidence="1">
    <location>
        <begin position="31"/>
        <end position="104"/>
    </location>
</feature>
<evidence type="ECO:0000256" key="1">
    <source>
        <dbReference type="SAM" id="MobiDB-lite"/>
    </source>
</evidence>
<evidence type="ECO:0000313" key="2">
    <source>
        <dbReference type="EMBL" id="KAK5811422.1"/>
    </source>
</evidence>
<organism evidence="2 3">
    <name type="scientific">Gossypium arboreum</name>
    <name type="common">Tree cotton</name>
    <name type="synonym">Gossypium nanking</name>
    <dbReference type="NCBI Taxonomy" id="29729"/>
    <lineage>
        <taxon>Eukaryota</taxon>
        <taxon>Viridiplantae</taxon>
        <taxon>Streptophyta</taxon>
        <taxon>Embryophyta</taxon>
        <taxon>Tracheophyta</taxon>
        <taxon>Spermatophyta</taxon>
        <taxon>Magnoliopsida</taxon>
        <taxon>eudicotyledons</taxon>
        <taxon>Gunneridae</taxon>
        <taxon>Pentapetalae</taxon>
        <taxon>rosids</taxon>
        <taxon>malvids</taxon>
        <taxon>Malvales</taxon>
        <taxon>Malvaceae</taxon>
        <taxon>Malvoideae</taxon>
        <taxon>Gossypium</taxon>
    </lineage>
</organism>
<keyword evidence="3" id="KW-1185">Reference proteome</keyword>
<proteinExistence type="predicted"/>
<evidence type="ECO:0000313" key="3">
    <source>
        <dbReference type="Proteomes" id="UP001358586"/>
    </source>
</evidence>
<dbReference type="EMBL" id="JARKNE010000008">
    <property type="protein sequence ID" value="KAK5811422.1"/>
    <property type="molecule type" value="Genomic_DNA"/>
</dbReference>
<sequence>MWLSMRLVRDGASCITRHDLERLVGNVDLLNQVDQDGSNEPEYKESSTKSKPEANSINETEEVETEEEPNSPESRVKPNVAEPVEPSFNPELIMPTSSNTMKNS</sequence>
<feature type="compositionally biased region" description="Basic and acidic residues" evidence="1">
    <location>
        <begin position="41"/>
        <end position="52"/>
    </location>
</feature>
<feature type="compositionally biased region" description="Polar residues" evidence="1">
    <location>
        <begin position="95"/>
        <end position="104"/>
    </location>
</feature>